<comment type="caution">
    <text evidence="2">The sequence shown here is derived from an EMBL/GenBank/DDBJ whole genome shotgun (WGS) entry which is preliminary data.</text>
</comment>
<organism evidence="2 3">
    <name type="scientific">Parapedobacter defluvii</name>
    <dbReference type="NCBI Taxonomy" id="2045106"/>
    <lineage>
        <taxon>Bacteria</taxon>
        <taxon>Pseudomonadati</taxon>
        <taxon>Bacteroidota</taxon>
        <taxon>Sphingobacteriia</taxon>
        <taxon>Sphingobacteriales</taxon>
        <taxon>Sphingobacteriaceae</taxon>
        <taxon>Parapedobacter</taxon>
    </lineage>
</organism>
<feature type="signal peptide" evidence="1">
    <location>
        <begin position="1"/>
        <end position="21"/>
    </location>
</feature>
<evidence type="ECO:0000313" key="3">
    <source>
        <dbReference type="Proteomes" id="UP000597338"/>
    </source>
</evidence>
<dbReference type="Proteomes" id="UP000597338">
    <property type="component" value="Unassembled WGS sequence"/>
</dbReference>
<feature type="chain" id="PRO_5045472439" evidence="1">
    <location>
        <begin position="22"/>
        <end position="601"/>
    </location>
</feature>
<keyword evidence="3" id="KW-1185">Reference proteome</keyword>
<gene>
    <name evidence="2" type="ORF">GCM10011386_01770</name>
</gene>
<keyword evidence="1" id="KW-0732">Signal</keyword>
<sequence length="601" mass="69181">MKVWLLLLLLLSGWLPPVSRAQEPGTFYTLKNTVGIDQFGRSFKPYGEERPNKQVGMFFWLWIGQPYASGAYDATEILKLPDGKRLLFDFDHQNDRISPNGQAHFWGKPLWGYYNSEDEWVMRRQIQLLIQAGVDYIVFDATNAVTYKPVYLKLMSVISEYLAAGWPAPKTVFYTHSRSMQTTTQLYEELYSQQLYPETWYRVNGKPLIIAYEQVEDDHAEALSRGDTAYVAPPYREDIQDFFSFKRPQWPFDPFHADGFPWIEWSFPQPLHTDVMNVTVASHPSVPMSYSLTRDSVNWGRGWDPFLKKNVAENVDQGTFFQHQWNHALNVDPPHVFVGGWNEWIAYKQPWGGEYMLCDATDREYSRDIEPMSGGYGDAFYIQLIKNIRQYKTTACAAERVRNRKKEIDIHAGVEQWDDAKAAYRMIGEKQPPRDAYGASQTLRYTQPAPRNNLQRIQVCHDDQHIYLLIRAADAIKPYNGDGNWMNLFVGIGQPSLKGWEGYEFLISRDSAGNDLRIARLAADFGQIPVGTARFTVEGNTLQMEIPRAALGIDEKTASLYFKVADGVDHPADIMDYYVSGSVMPMGRLSYQYDLEEHTTR</sequence>
<proteinExistence type="predicted"/>
<dbReference type="EMBL" id="BMIK01000001">
    <property type="protein sequence ID" value="GGC13741.1"/>
    <property type="molecule type" value="Genomic_DNA"/>
</dbReference>
<protein>
    <submittedName>
        <fullName evidence="2">Uncharacterized protein</fullName>
    </submittedName>
</protein>
<name>A0ABQ1KXG5_9SPHI</name>
<reference evidence="3" key="1">
    <citation type="journal article" date="2019" name="Int. J. Syst. Evol. Microbiol.">
        <title>The Global Catalogue of Microorganisms (GCM) 10K type strain sequencing project: providing services to taxonomists for standard genome sequencing and annotation.</title>
        <authorList>
            <consortium name="The Broad Institute Genomics Platform"/>
            <consortium name="The Broad Institute Genome Sequencing Center for Infectious Disease"/>
            <person name="Wu L."/>
            <person name="Ma J."/>
        </authorList>
    </citation>
    <scope>NUCLEOTIDE SEQUENCE [LARGE SCALE GENOMIC DNA]</scope>
    <source>
        <strain evidence="3">CGMCC 1.15342</strain>
    </source>
</reference>
<dbReference type="RefSeq" id="WP_188746450.1">
    <property type="nucleotide sequence ID" value="NZ_BMIK01000001.1"/>
</dbReference>
<accession>A0ABQ1KXG5</accession>
<evidence type="ECO:0000256" key="1">
    <source>
        <dbReference type="SAM" id="SignalP"/>
    </source>
</evidence>
<dbReference type="Gene3D" id="3.20.20.80">
    <property type="entry name" value="Glycosidases"/>
    <property type="match status" value="1"/>
</dbReference>
<evidence type="ECO:0000313" key="2">
    <source>
        <dbReference type="EMBL" id="GGC13741.1"/>
    </source>
</evidence>